<dbReference type="AlphaFoldDB" id="A0A383BT20"/>
<feature type="non-terminal residue" evidence="2">
    <location>
        <position position="1"/>
    </location>
</feature>
<evidence type="ECO:0000313" key="2">
    <source>
        <dbReference type="EMBL" id="SVE23052.1"/>
    </source>
</evidence>
<proteinExistence type="predicted"/>
<feature type="compositionally biased region" description="Basic and acidic residues" evidence="1">
    <location>
        <begin position="24"/>
        <end position="34"/>
    </location>
</feature>
<gene>
    <name evidence="2" type="ORF">METZ01_LOCUS475906</name>
</gene>
<organism evidence="2">
    <name type="scientific">marine metagenome</name>
    <dbReference type="NCBI Taxonomy" id="408172"/>
    <lineage>
        <taxon>unclassified sequences</taxon>
        <taxon>metagenomes</taxon>
        <taxon>ecological metagenomes</taxon>
    </lineage>
</organism>
<reference evidence="2" key="1">
    <citation type="submission" date="2018-05" db="EMBL/GenBank/DDBJ databases">
        <authorList>
            <person name="Lanie J.A."/>
            <person name="Ng W.-L."/>
            <person name="Kazmierczak K.M."/>
            <person name="Andrzejewski T.M."/>
            <person name="Davidsen T.M."/>
            <person name="Wayne K.J."/>
            <person name="Tettelin H."/>
            <person name="Glass J.I."/>
            <person name="Rusch D."/>
            <person name="Podicherti R."/>
            <person name="Tsui H.-C.T."/>
            <person name="Winkler M.E."/>
        </authorList>
    </citation>
    <scope>NUCLEOTIDE SEQUENCE</scope>
</reference>
<accession>A0A383BT20</accession>
<feature type="region of interest" description="Disordered" evidence="1">
    <location>
        <begin position="1"/>
        <end position="40"/>
    </location>
</feature>
<protein>
    <submittedName>
        <fullName evidence="2">Uncharacterized protein</fullName>
    </submittedName>
</protein>
<feature type="non-terminal residue" evidence="2">
    <location>
        <position position="70"/>
    </location>
</feature>
<sequence length="70" mass="7544">VSEGGNEFEGVERGPEASTSPVHRVREGEVEDPGHPGIAALQDRFGTNVLRTEIQAGDQNVVFLEASKNR</sequence>
<dbReference type="EMBL" id="UINC01202998">
    <property type="protein sequence ID" value="SVE23052.1"/>
    <property type="molecule type" value="Genomic_DNA"/>
</dbReference>
<name>A0A383BT20_9ZZZZ</name>
<evidence type="ECO:0000256" key="1">
    <source>
        <dbReference type="SAM" id="MobiDB-lite"/>
    </source>
</evidence>